<dbReference type="EMBL" id="HG934468">
    <property type="protein sequence ID" value="CDN30613.1"/>
    <property type="molecule type" value="Genomic_DNA"/>
</dbReference>
<dbReference type="OrthoDB" id="1031347at2"/>
<dbReference type="STRING" id="1433126.BN938_0508"/>
<keyword evidence="2" id="KW-0282">Flagellum</keyword>
<feature type="compositionally biased region" description="Basic and acidic residues" evidence="1">
    <location>
        <begin position="164"/>
        <end position="175"/>
    </location>
</feature>
<reference evidence="2 3" key="1">
    <citation type="journal article" date="2015" name="Genome Announc.">
        <title>Complete Genome Sequence of the Novel Leech Symbiont Mucinivorans hirudinis M3T.</title>
        <authorList>
            <person name="Nelson M.C."/>
            <person name="Bomar L."/>
            <person name="Graf J."/>
        </authorList>
    </citation>
    <scope>NUCLEOTIDE SEQUENCE [LARGE SCALE GENOMIC DNA]</scope>
    <source>
        <strain evidence="3">M3</strain>
    </source>
</reference>
<evidence type="ECO:0000256" key="1">
    <source>
        <dbReference type="SAM" id="MobiDB-lite"/>
    </source>
</evidence>
<proteinExistence type="predicted"/>
<evidence type="ECO:0000313" key="3">
    <source>
        <dbReference type="Proteomes" id="UP000027616"/>
    </source>
</evidence>
<evidence type="ECO:0000313" key="2">
    <source>
        <dbReference type="EMBL" id="CDN30613.1"/>
    </source>
</evidence>
<feature type="compositionally biased region" description="Low complexity" evidence="1">
    <location>
        <begin position="176"/>
        <end position="185"/>
    </location>
</feature>
<keyword evidence="2" id="KW-0966">Cell projection</keyword>
<feature type="region of interest" description="Disordered" evidence="1">
    <location>
        <begin position="164"/>
        <end position="185"/>
    </location>
</feature>
<dbReference type="AlphaFoldDB" id="A0A060R9Y1"/>
<dbReference type="HOGENOM" id="CLU_608088_0_0_10"/>
<keyword evidence="3" id="KW-1185">Reference proteome</keyword>
<organism evidence="2 3">
    <name type="scientific">Mucinivorans hirudinis</name>
    <dbReference type="NCBI Taxonomy" id="1433126"/>
    <lineage>
        <taxon>Bacteria</taxon>
        <taxon>Pseudomonadati</taxon>
        <taxon>Bacteroidota</taxon>
        <taxon>Bacteroidia</taxon>
        <taxon>Bacteroidales</taxon>
        <taxon>Rikenellaceae</taxon>
        <taxon>Mucinivorans</taxon>
    </lineage>
</organism>
<accession>A0A060R9Y1</accession>
<keyword evidence="2" id="KW-0969">Cilium</keyword>
<gene>
    <name evidence="2" type="ORF">BN938_0508</name>
</gene>
<dbReference type="Proteomes" id="UP000027616">
    <property type="component" value="Chromosome I"/>
</dbReference>
<sequence>MAVIARGQVTVVIAEKGDPGAAGNWTSYVFKSSSTQPATPTGTATTPSGWVDAPTAGGTWWMSKATVNGTTGVAGAWSVPIQVTGANGTNGTNGTNGANGTNGNDGQYTAYNFAKNTSTTTAPTAGWAASPSALTSGEYLWMRTGTVVPPATAPAAWNTAVRISGEKGDKGDKGDTGSTGATGATGSAGTAGPGIVYRGVHSASVIYYNNSLRRDIVKYGTNYYVYKGANGVATAWNAANWDSFGAEFTSVATELLLAQLAYIENLGVKNLKTATAGQRVEITQANNALAFYDNSQAYPVVEIKTTSDGIYMGQGSGILVKHPASNISINNAILHNGSEGAGVSVPILAWSQPETIAQNCILQSYNNSNTNKYKTGLYVDVMGTQSTAAGADKLTAIFTTAGMFMQGGASAFRSNNVLCGVTAAGRVSSSGSLLSSVMLILIWRKLFLSL</sequence>
<name>A0A060R9Y1_9BACT</name>
<dbReference type="KEGG" id="rbc:BN938_0508"/>
<protein>
    <submittedName>
        <fullName evidence="2">Flagellar hook-length control protein FliK</fullName>
    </submittedName>
</protein>